<name>A0ACB8RFA3_9AGAM</name>
<accession>A0ACB8RFA3</accession>
<dbReference type="EMBL" id="MU276048">
    <property type="protein sequence ID" value="KAI0042768.1"/>
    <property type="molecule type" value="Genomic_DNA"/>
</dbReference>
<proteinExistence type="predicted"/>
<sequence>MSHMFQNLKRKLSPKRHSKEVQPQAQPKDSEQQFSIQPHPAKTNDPADLNRDTGGLQSQQPAGALHARDPHVPSPQIVNSLEAPAPRDELRARAAELNK</sequence>
<keyword evidence="2" id="KW-1185">Reference proteome</keyword>
<dbReference type="Proteomes" id="UP000814033">
    <property type="component" value="Unassembled WGS sequence"/>
</dbReference>
<evidence type="ECO:0000313" key="2">
    <source>
        <dbReference type="Proteomes" id="UP000814033"/>
    </source>
</evidence>
<evidence type="ECO:0000313" key="1">
    <source>
        <dbReference type="EMBL" id="KAI0042768.1"/>
    </source>
</evidence>
<reference evidence="1" key="2">
    <citation type="journal article" date="2022" name="New Phytol.">
        <title>Evolutionary transition to the ectomycorrhizal habit in the genomes of a hyperdiverse lineage of mushroom-forming fungi.</title>
        <authorList>
            <person name="Looney B."/>
            <person name="Miyauchi S."/>
            <person name="Morin E."/>
            <person name="Drula E."/>
            <person name="Courty P.E."/>
            <person name="Kohler A."/>
            <person name="Kuo A."/>
            <person name="LaButti K."/>
            <person name="Pangilinan J."/>
            <person name="Lipzen A."/>
            <person name="Riley R."/>
            <person name="Andreopoulos W."/>
            <person name="He G."/>
            <person name="Johnson J."/>
            <person name="Nolan M."/>
            <person name="Tritt A."/>
            <person name="Barry K.W."/>
            <person name="Grigoriev I.V."/>
            <person name="Nagy L.G."/>
            <person name="Hibbett D."/>
            <person name="Henrissat B."/>
            <person name="Matheny P.B."/>
            <person name="Labbe J."/>
            <person name="Martin F.M."/>
        </authorList>
    </citation>
    <scope>NUCLEOTIDE SEQUENCE</scope>
    <source>
        <strain evidence="1">FP105234-sp</strain>
    </source>
</reference>
<reference evidence="1" key="1">
    <citation type="submission" date="2021-02" db="EMBL/GenBank/DDBJ databases">
        <authorList>
            <consortium name="DOE Joint Genome Institute"/>
            <person name="Ahrendt S."/>
            <person name="Looney B.P."/>
            <person name="Miyauchi S."/>
            <person name="Morin E."/>
            <person name="Drula E."/>
            <person name="Courty P.E."/>
            <person name="Chicoki N."/>
            <person name="Fauchery L."/>
            <person name="Kohler A."/>
            <person name="Kuo A."/>
            <person name="Labutti K."/>
            <person name="Pangilinan J."/>
            <person name="Lipzen A."/>
            <person name="Riley R."/>
            <person name="Andreopoulos W."/>
            <person name="He G."/>
            <person name="Johnson J."/>
            <person name="Barry K.W."/>
            <person name="Grigoriev I.V."/>
            <person name="Nagy L."/>
            <person name="Hibbett D."/>
            <person name="Henrissat B."/>
            <person name="Matheny P.B."/>
            <person name="Labbe J."/>
            <person name="Martin F."/>
        </authorList>
    </citation>
    <scope>NUCLEOTIDE SEQUENCE</scope>
    <source>
        <strain evidence="1">FP105234-sp</strain>
    </source>
</reference>
<gene>
    <name evidence="1" type="ORF">FA95DRAFT_532527</name>
</gene>
<organism evidence="1 2">
    <name type="scientific">Auriscalpium vulgare</name>
    <dbReference type="NCBI Taxonomy" id="40419"/>
    <lineage>
        <taxon>Eukaryota</taxon>
        <taxon>Fungi</taxon>
        <taxon>Dikarya</taxon>
        <taxon>Basidiomycota</taxon>
        <taxon>Agaricomycotina</taxon>
        <taxon>Agaricomycetes</taxon>
        <taxon>Russulales</taxon>
        <taxon>Auriscalpiaceae</taxon>
        <taxon>Auriscalpium</taxon>
    </lineage>
</organism>
<comment type="caution">
    <text evidence="1">The sequence shown here is derived from an EMBL/GenBank/DDBJ whole genome shotgun (WGS) entry which is preliminary data.</text>
</comment>
<protein>
    <submittedName>
        <fullName evidence="1">Uncharacterized protein</fullName>
    </submittedName>
</protein>